<dbReference type="Proteomes" id="UP000654452">
    <property type="component" value="Unassembled WGS sequence"/>
</dbReference>
<evidence type="ECO:0000313" key="3">
    <source>
        <dbReference type="EMBL" id="MBK4723182.1"/>
    </source>
</evidence>
<dbReference type="InterPro" id="IPR051785">
    <property type="entry name" value="MMCE/EMCE_epimerase"/>
</dbReference>
<dbReference type="EMBL" id="JAEPIV010000043">
    <property type="protein sequence ID" value="MBK4723182.1"/>
    <property type="molecule type" value="Genomic_DNA"/>
</dbReference>
<dbReference type="PROSITE" id="PS51819">
    <property type="entry name" value="VOC"/>
    <property type="match status" value="1"/>
</dbReference>
<accession>A0ABS1I910</accession>
<dbReference type="Pfam" id="PF00903">
    <property type="entry name" value="Glyoxalase"/>
    <property type="match status" value="1"/>
</dbReference>
<dbReference type="PANTHER" id="PTHR43048:SF3">
    <property type="entry name" value="METHYLMALONYL-COA EPIMERASE, MITOCHONDRIAL"/>
    <property type="match status" value="1"/>
</dbReference>
<sequence length="148" mass="16481">MTMLPEGRTMLKRLSHVCLSAQDPARTIAFYRDVLGCAVAHEFRNDAGELYGAMLHCGDGTFIELFRDPAATATGGPFRHLCFEVADIGTTAERLRASGFECAIRRGRTDRVLQFFIHDPDGTMIEFHEHDAESILRPWVSAAQGNRP</sequence>
<dbReference type="InterPro" id="IPR029068">
    <property type="entry name" value="Glyas_Bleomycin-R_OHBP_Dase"/>
</dbReference>
<dbReference type="SUPFAM" id="SSF54593">
    <property type="entry name" value="Glyoxalase/Bleomycin resistance protein/Dihydroxybiphenyl dioxygenase"/>
    <property type="match status" value="1"/>
</dbReference>
<protein>
    <submittedName>
        <fullName evidence="3">VOC family protein</fullName>
    </submittedName>
</protein>
<feature type="domain" description="VOC" evidence="2">
    <location>
        <begin position="13"/>
        <end position="130"/>
    </location>
</feature>
<proteinExistence type="predicted"/>
<name>A0ABS1I910_9PROT</name>
<evidence type="ECO:0000256" key="1">
    <source>
        <dbReference type="ARBA" id="ARBA00022723"/>
    </source>
</evidence>
<keyword evidence="4" id="KW-1185">Reference proteome</keyword>
<dbReference type="InterPro" id="IPR037523">
    <property type="entry name" value="VOC_core"/>
</dbReference>
<dbReference type="InterPro" id="IPR004360">
    <property type="entry name" value="Glyas_Fos-R_dOase_dom"/>
</dbReference>
<evidence type="ECO:0000259" key="2">
    <source>
        <dbReference type="PROSITE" id="PS51819"/>
    </source>
</evidence>
<gene>
    <name evidence="3" type="ORF">JJL56_30470</name>
</gene>
<evidence type="ECO:0000313" key="4">
    <source>
        <dbReference type="Proteomes" id="UP000654452"/>
    </source>
</evidence>
<dbReference type="Gene3D" id="3.10.180.10">
    <property type="entry name" value="2,3-Dihydroxybiphenyl 1,2-Dioxygenase, domain 1"/>
    <property type="match status" value="1"/>
</dbReference>
<organism evidence="3 4">
    <name type="scientific">Azospirillum aestuarii</name>
    <dbReference type="NCBI Taxonomy" id="2802052"/>
    <lineage>
        <taxon>Bacteria</taxon>
        <taxon>Pseudomonadati</taxon>
        <taxon>Pseudomonadota</taxon>
        <taxon>Alphaproteobacteria</taxon>
        <taxon>Rhodospirillales</taxon>
        <taxon>Azospirillaceae</taxon>
        <taxon>Azospirillum</taxon>
    </lineage>
</organism>
<comment type="caution">
    <text evidence="3">The sequence shown here is derived from an EMBL/GenBank/DDBJ whole genome shotgun (WGS) entry which is preliminary data.</text>
</comment>
<dbReference type="PANTHER" id="PTHR43048">
    <property type="entry name" value="METHYLMALONYL-COA EPIMERASE"/>
    <property type="match status" value="1"/>
</dbReference>
<reference evidence="3 4" key="1">
    <citation type="submission" date="2021-01" db="EMBL/GenBank/DDBJ databases">
        <title>Azospirillum sp. YIM DDC1 draft genome.</title>
        <authorList>
            <person name="Wang Y.-X."/>
        </authorList>
    </citation>
    <scope>NUCLEOTIDE SEQUENCE [LARGE SCALE GENOMIC DNA]</scope>
    <source>
        <strain evidence="3 4">YIM DDC1</strain>
    </source>
</reference>
<keyword evidence="1" id="KW-0479">Metal-binding</keyword>